<gene>
    <name evidence="1" type="ORF">SAMN05660648_02809</name>
</gene>
<evidence type="ECO:0000313" key="1">
    <source>
        <dbReference type="EMBL" id="SEA32939.1"/>
    </source>
</evidence>
<dbReference type="AlphaFoldDB" id="A0A1H4AAB6"/>
<name>A0A1H4AAB6_SELRU</name>
<proteinExistence type="predicted"/>
<sequence length="164" mass="17876">MQPARHSCVFGLCPSARVDRKLSTSQQTLSVAIVDKHIKETGSLIQQVRIYSVNPWRTVCLHSCGLPVVKQTCHWHVCTCPAGAQVFALFPRGVCRGASGTPAFLLPALSHYARQTAPGTSRHRQRVSDCSGGQACPLGMPLAFLDASDTGHEKQRFFIAFVFP</sequence>
<accession>A0A1H4AAB6</accession>
<evidence type="ECO:0000313" key="2">
    <source>
        <dbReference type="Proteomes" id="UP000183469"/>
    </source>
</evidence>
<reference evidence="1 2" key="1">
    <citation type="submission" date="2016-10" db="EMBL/GenBank/DDBJ databases">
        <authorList>
            <person name="de Groot N.N."/>
        </authorList>
    </citation>
    <scope>NUCLEOTIDE SEQUENCE [LARGE SCALE GENOMIC DNA]</scope>
    <source>
        <strain evidence="1 2">DSM 2872</strain>
    </source>
</reference>
<organism evidence="1 2">
    <name type="scientific">Selenomonas ruminantium</name>
    <dbReference type="NCBI Taxonomy" id="971"/>
    <lineage>
        <taxon>Bacteria</taxon>
        <taxon>Bacillati</taxon>
        <taxon>Bacillota</taxon>
        <taxon>Negativicutes</taxon>
        <taxon>Selenomonadales</taxon>
        <taxon>Selenomonadaceae</taxon>
        <taxon>Selenomonas</taxon>
    </lineage>
</organism>
<protein>
    <submittedName>
        <fullName evidence="1">Uncharacterized protein</fullName>
    </submittedName>
</protein>
<dbReference type="EMBL" id="FNQG01000015">
    <property type="protein sequence ID" value="SEA32939.1"/>
    <property type="molecule type" value="Genomic_DNA"/>
</dbReference>
<dbReference type="Proteomes" id="UP000183469">
    <property type="component" value="Unassembled WGS sequence"/>
</dbReference>